<dbReference type="OrthoDB" id="9820688at2"/>
<evidence type="ECO:0000313" key="3">
    <source>
        <dbReference type="Proteomes" id="UP000001660"/>
    </source>
</evidence>
<accession>D8PDI7</accession>
<dbReference type="CAZy" id="GT4">
    <property type="family name" value="Glycosyltransferase Family 4"/>
</dbReference>
<evidence type="ECO:0000313" key="2">
    <source>
        <dbReference type="EMBL" id="CBK41296.1"/>
    </source>
</evidence>
<organism evidence="2 3">
    <name type="scientific">Nitrospira defluvii</name>
    <dbReference type="NCBI Taxonomy" id="330214"/>
    <lineage>
        <taxon>Bacteria</taxon>
        <taxon>Pseudomonadati</taxon>
        <taxon>Nitrospirota</taxon>
        <taxon>Nitrospiria</taxon>
        <taxon>Nitrospirales</taxon>
        <taxon>Nitrospiraceae</taxon>
        <taxon>Nitrospira</taxon>
    </lineage>
</organism>
<reference evidence="2 3" key="1">
    <citation type="journal article" date="2010" name="Proc. Natl. Acad. Sci. U.S.A.">
        <title>A Nitrospira metagenome illuminates the physiology and evolution of globally important nitrite-oxidizing bacteria.</title>
        <authorList>
            <person name="Lucker S."/>
            <person name="Wagner M."/>
            <person name="Maixner F."/>
            <person name="Pelletier E."/>
            <person name="Koch H."/>
            <person name="Vacherie B."/>
            <person name="Rattei T."/>
            <person name="Sinninghe Damste J."/>
            <person name="Spieck E."/>
            <person name="Le Paslier D."/>
            <person name="Daims H."/>
        </authorList>
    </citation>
    <scope>NUCLEOTIDE SEQUENCE [LARGE SCALE GENOMIC DNA]</scope>
</reference>
<dbReference type="InterPro" id="IPR028098">
    <property type="entry name" value="Glyco_trans_4-like_N"/>
</dbReference>
<dbReference type="eggNOG" id="COG0438">
    <property type="taxonomic scope" value="Bacteria"/>
</dbReference>
<evidence type="ECO:0000259" key="1">
    <source>
        <dbReference type="Pfam" id="PF13439"/>
    </source>
</evidence>
<feature type="domain" description="Glycosyltransferase subfamily 4-like N-terminal" evidence="1">
    <location>
        <begin position="22"/>
        <end position="119"/>
    </location>
</feature>
<sequence>MRIAHISPFLEQVSSESQDPQGRTIFHLTKHLTRLGHDVRVFASGDSRTACELVPVAPLAMRSYPAPKRHLAEALAMLALEKALATLPSFDLIHLHSGLSCLPLMRRSPIPIVATVYEALDAPEVIGVYREFKELALIATCAEQLTQVPDLNWQAVIPCVDLLRWQQEPQAVEKIVRAHETVYEWSTIGMGLPERVAPHLRFVTSAKANAAQERSIVASPY</sequence>
<dbReference type="EMBL" id="FP929003">
    <property type="protein sequence ID" value="CBK41296.1"/>
    <property type="molecule type" value="Genomic_DNA"/>
</dbReference>
<name>D8PDI7_9BACT</name>
<dbReference type="GO" id="GO:0016757">
    <property type="term" value="F:glycosyltransferase activity"/>
    <property type="evidence" value="ECO:0007669"/>
    <property type="project" value="UniProtKB-ARBA"/>
</dbReference>
<dbReference type="Gene3D" id="3.40.50.2000">
    <property type="entry name" value="Glycogen Phosphorylase B"/>
    <property type="match status" value="1"/>
</dbReference>
<dbReference type="AlphaFoldDB" id="D8PDI7"/>
<protein>
    <recommendedName>
        <fullName evidence="1">Glycosyltransferase subfamily 4-like N-terminal domain-containing protein</fullName>
    </recommendedName>
</protein>
<dbReference type="HOGENOM" id="CLU_1248755_0_0_0"/>
<proteinExistence type="predicted"/>
<keyword evidence="3" id="KW-1185">Reference proteome</keyword>
<dbReference type="SUPFAM" id="SSF53756">
    <property type="entry name" value="UDP-Glycosyltransferase/glycogen phosphorylase"/>
    <property type="match status" value="1"/>
</dbReference>
<dbReference type="STRING" id="330214.NIDE1561"/>
<dbReference type="Pfam" id="PF13439">
    <property type="entry name" value="Glyco_transf_4"/>
    <property type="match status" value="1"/>
</dbReference>
<gene>
    <name evidence="2" type="ORF">NIDE1561</name>
</gene>
<dbReference type="Proteomes" id="UP000001660">
    <property type="component" value="Chromosome"/>
</dbReference>
<dbReference type="KEGG" id="nde:NIDE1561"/>